<sequence length="114" mass="12896">MNEAIKTVVKPGKFNDSLNWIYEEIQARERRKLYPRAISVAAENADPPNSMIDIPKSFTRLRMGHAAFHEAKVDSKANSNTMVDYCDSVGPRLKIFGLVVDPTSDLDPWELELC</sequence>
<accession>A0ABQ3IMH1</accession>
<proteinExistence type="predicted"/>
<organism evidence="1 2">
    <name type="scientific">Aliiroseovarius zhejiangensis</name>
    <dbReference type="NCBI Taxonomy" id="1632025"/>
    <lineage>
        <taxon>Bacteria</taxon>
        <taxon>Pseudomonadati</taxon>
        <taxon>Pseudomonadota</taxon>
        <taxon>Alphaproteobacteria</taxon>
        <taxon>Rhodobacterales</taxon>
        <taxon>Paracoccaceae</taxon>
        <taxon>Aliiroseovarius</taxon>
    </lineage>
</organism>
<gene>
    <name evidence="1" type="ORF">GCM10016455_05940</name>
</gene>
<dbReference type="EMBL" id="BNCH01000001">
    <property type="protein sequence ID" value="GHE88616.1"/>
    <property type="molecule type" value="Genomic_DNA"/>
</dbReference>
<keyword evidence="2" id="KW-1185">Reference proteome</keyword>
<dbReference type="Proteomes" id="UP000609802">
    <property type="component" value="Unassembled WGS sequence"/>
</dbReference>
<comment type="caution">
    <text evidence="1">The sequence shown here is derived from an EMBL/GenBank/DDBJ whole genome shotgun (WGS) entry which is preliminary data.</text>
</comment>
<evidence type="ECO:0000313" key="2">
    <source>
        <dbReference type="Proteomes" id="UP000609802"/>
    </source>
</evidence>
<dbReference type="RefSeq" id="WP_191284979.1">
    <property type="nucleotide sequence ID" value="NZ_BNCH01000001.1"/>
</dbReference>
<name>A0ABQ3IMH1_9RHOB</name>
<reference evidence="2" key="1">
    <citation type="journal article" date="2019" name="Int. J. Syst. Evol. Microbiol.">
        <title>The Global Catalogue of Microorganisms (GCM) 10K type strain sequencing project: providing services to taxonomists for standard genome sequencing and annotation.</title>
        <authorList>
            <consortium name="The Broad Institute Genomics Platform"/>
            <consortium name="The Broad Institute Genome Sequencing Center for Infectious Disease"/>
            <person name="Wu L."/>
            <person name="Ma J."/>
        </authorList>
    </citation>
    <scope>NUCLEOTIDE SEQUENCE [LARGE SCALE GENOMIC DNA]</scope>
    <source>
        <strain evidence="2">KCTC 42443</strain>
    </source>
</reference>
<protein>
    <submittedName>
        <fullName evidence="1">Uncharacterized protein</fullName>
    </submittedName>
</protein>
<evidence type="ECO:0000313" key="1">
    <source>
        <dbReference type="EMBL" id="GHE88616.1"/>
    </source>
</evidence>